<proteinExistence type="inferred from homology"/>
<comment type="similarity">
    <text evidence="1 2">Belongs to the enoyl-CoA hydratase/isomerase family.</text>
</comment>
<evidence type="ECO:0000313" key="4">
    <source>
        <dbReference type="Proteomes" id="UP001489004"/>
    </source>
</evidence>
<dbReference type="GO" id="GO:0005739">
    <property type="term" value="C:mitochondrion"/>
    <property type="evidence" value="ECO:0007669"/>
    <property type="project" value="TreeGrafter"/>
</dbReference>
<evidence type="ECO:0000256" key="2">
    <source>
        <dbReference type="RuleBase" id="RU003707"/>
    </source>
</evidence>
<dbReference type="GO" id="GO:0006635">
    <property type="term" value="P:fatty acid beta-oxidation"/>
    <property type="evidence" value="ECO:0007669"/>
    <property type="project" value="TreeGrafter"/>
</dbReference>
<dbReference type="AlphaFoldDB" id="A0AAW1Q3J8"/>
<dbReference type="Proteomes" id="UP001489004">
    <property type="component" value="Unassembled WGS sequence"/>
</dbReference>
<dbReference type="InterPro" id="IPR029045">
    <property type="entry name" value="ClpP/crotonase-like_dom_sf"/>
</dbReference>
<evidence type="ECO:0000256" key="1">
    <source>
        <dbReference type="ARBA" id="ARBA00005254"/>
    </source>
</evidence>
<dbReference type="InterPro" id="IPR001753">
    <property type="entry name" value="Enoyl-CoA_hydra/iso"/>
</dbReference>
<dbReference type="PANTHER" id="PTHR11941:SF45">
    <property type="entry name" value="ENOYL-COA DELTA ISOMERASE 1, MITOCHONDRIAL"/>
    <property type="match status" value="1"/>
</dbReference>
<dbReference type="PROSITE" id="PS00166">
    <property type="entry name" value="ENOYL_COA_HYDRATASE"/>
    <property type="match status" value="1"/>
</dbReference>
<sequence>MGGLTTDVRPGGYAIVTMCSEPVNLMTMDLWQQLRDTLERLENDPAVRGVIFASGLQRDVFTAGNDFKELYAPSTSADRYRDFWVLQNQFLARLYRSPLVTIAAIRGACPAGGCGMAMACDLRIMTEAGHIGLNEVAVGISVPLFWSRLMARVIGDGPAERLCQFAVFLSPQQAKQVGLVNEVTSKENLLPAAEAAMQQMLRSPDGGRQITKENMRGAFAREWEAYCGGEAAGAWKQLCNPATVKALAATMQRLSKKGAKPKL</sequence>
<dbReference type="SUPFAM" id="SSF52096">
    <property type="entry name" value="ClpP/crotonase"/>
    <property type="match status" value="1"/>
</dbReference>
<accession>A0AAW1Q3J8</accession>
<dbReference type="InterPro" id="IPR018376">
    <property type="entry name" value="Enoyl-CoA_hyd/isom_CS"/>
</dbReference>
<reference evidence="3 4" key="1">
    <citation type="journal article" date="2024" name="Nat. Commun.">
        <title>Phylogenomics reveals the evolutionary origins of lichenization in chlorophyte algae.</title>
        <authorList>
            <person name="Puginier C."/>
            <person name="Libourel C."/>
            <person name="Otte J."/>
            <person name="Skaloud P."/>
            <person name="Haon M."/>
            <person name="Grisel S."/>
            <person name="Petersen M."/>
            <person name="Berrin J.G."/>
            <person name="Delaux P.M."/>
            <person name="Dal Grande F."/>
            <person name="Keller J."/>
        </authorList>
    </citation>
    <scope>NUCLEOTIDE SEQUENCE [LARGE SCALE GENOMIC DNA]</scope>
    <source>
        <strain evidence="3 4">SAG 2043</strain>
    </source>
</reference>
<dbReference type="EMBL" id="JALJOR010000005">
    <property type="protein sequence ID" value="KAK9816888.1"/>
    <property type="molecule type" value="Genomic_DNA"/>
</dbReference>
<comment type="caution">
    <text evidence="3">The sequence shown here is derived from an EMBL/GenBank/DDBJ whole genome shotgun (WGS) entry which is preliminary data.</text>
</comment>
<dbReference type="PANTHER" id="PTHR11941">
    <property type="entry name" value="ENOYL-COA HYDRATASE-RELATED"/>
    <property type="match status" value="1"/>
</dbReference>
<dbReference type="GO" id="GO:0003824">
    <property type="term" value="F:catalytic activity"/>
    <property type="evidence" value="ECO:0007669"/>
    <property type="project" value="InterPro"/>
</dbReference>
<dbReference type="Pfam" id="PF00378">
    <property type="entry name" value="ECH_1"/>
    <property type="match status" value="1"/>
</dbReference>
<dbReference type="CDD" id="cd06558">
    <property type="entry name" value="crotonase-like"/>
    <property type="match status" value="1"/>
</dbReference>
<organism evidence="3 4">
    <name type="scientific">[Myrmecia] bisecta</name>
    <dbReference type="NCBI Taxonomy" id="41462"/>
    <lineage>
        <taxon>Eukaryota</taxon>
        <taxon>Viridiplantae</taxon>
        <taxon>Chlorophyta</taxon>
        <taxon>core chlorophytes</taxon>
        <taxon>Trebouxiophyceae</taxon>
        <taxon>Trebouxiales</taxon>
        <taxon>Trebouxiaceae</taxon>
        <taxon>Myrmecia</taxon>
    </lineage>
</organism>
<protein>
    <submittedName>
        <fullName evidence="3">Uncharacterized protein</fullName>
    </submittedName>
</protein>
<name>A0AAW1Q3J8_9CHLO</name>
<gene>
    <name evidence="3" type="ORF">WJX72_006737</name>
</gene>
<keyword evidence="4" id="KW-1185">Reference proteome</keyword>
<evidence type="ECO:0000313" key="3">
    <source>
        <dbReference type="EMBL" id="KAK9816888.1"/>
    </source>
</evidence>
<dbReference type="Gene3D" id="3.90.226.10">
    <property type="entry name" value="2-enoyl-CoA Hydratase, Chain A, domain 1"/>
    <property type="match status" value="1"/>
</dbReference>